<organism evidence="2 3">
    <name type="scientific">Gigaspora margarita</name>
    <dbReference type="NCBI Taxonomy" id="4874"/>
    <lineage>
        <taxon>Eukaryota</taxon>
        <taxon>Fungi</taxon>
        <taxon>Fungi incertae sedis</taxon>
        <taxon>Mucoromycota</taxon>
        <taxon>Glomeromycotina</taxon>
        <taxon>Glomeromycetes</taxon>
        <taxon>Diversisporales</taxon>
        <taxon>Gigasporaceae</taxon>
        <taxon>Gigaspora</taxon>
    </lineage>
</organism>
<sequence length="171" mass="20121">MLKPNALDDSEFTKNSESEKLGDSGLEFDISSSYKSSTNIEKIFSDKTKKYFDIQIEGNPKPIMIGDKPIENIFEKIQKAFEEYSLPITNIANSYFEEEVDIKYQIRNICREFSDNEINYNNSKVQYIYSLCKFAQILYELIRKIKELKKNKKFSVSRFIGEIDQETGRWK</sequence>
<evidence type="ECO:0000313" key="3">
    <source>
        <dbReference type="Proteomes" id="UP000439903"/>
    </source>
</evidence>
<evidence type="ECO:0000313" key="2">
    <source>
        <dbReference type="EMBL" id="KAF0484998.1"/>
    </source>
</evidence>
<comment type="caution">
    <text evidence="2">The sequence shown here is derived from an EMBL/GenBank/DDBJ whole genome shotgun (WGS) entry which is preliminary data.</text>
</comment>
<feature type="region of interest" description="Disordered" evidence="1">
    <location>
        <begin position="1"/>
        <end position="22"/>
    </location>
</feature>
<protein>
    <submittedName>
        <fullName evidence="2">Uncharacterized protein</fullName>
    </submittedName>
</protein>
<feature type="compositionally biased region" description="Basic and acidic residues" evidence="1">
    <location>
        <begin position="11"/>
        <end position="22"/>
    </location>
</feature>
<proteinExistence type="predicted"/>
<keyword evidence="3" id="KW-1185">Reference proteome</keyword>
<name>A0A8H4EHP0_GIGMA</name>
<dbReference type="AlphaFoldDB" id="A0A8H4EHP0"/>
<evidence type="ECO:0000256" key="1">
    <source>
        <dbReference type="SAM" id="MobiDB-lite"/>
    </source>
</evidence>
<dbReference type="EMBL" id="WTPW01000726">
    <property type="protein sequence ID" value="KAF0484998.1"/>
    <property type="molecule type" value="Genomic_DNA"/>
</dbReference>
<dbReference type="OrthoDB" id="10642077at2759"/>
<gene>
    <name evidence="2" type="ORF">F8M41_022890</name>
</gene>
<reference evidence="2 3" key="1">
    <citation type="journal article" date="2019" name="Environ. Microbiol.">
        <title>At the nexus of three kingdoms: the genome of the mycorrhizal fungus Gigaspora margarita provides insights into plant, endobacterial and fungal interactions.</title>
        <authorList>
            <person name="Venice F."/>
            <person name="Ghignone S."/>
            <person name="Salvioli di Fossalunga A."/>
            <person name="Amselem J."/>
            <person name="Novero M."/>
            <person name="Xianan X."/>
            <person name="Sedzielewska Toro K."/>
            <person name="Morin E."/>
            <person name="Lipzen A."/>
            <person name="Grigoriev I.V."/>
            <person name="Henrissat B."/>
            <person name="Martin F.M."/>
            <person name="Bonfante P."/>
        </authorList>
    </citation>
    <scope>NUCLEOTIDE SEQUENCE [LARGE SCALE GENOMIC DNA]</scope>
    <source>
        <strain evidence="2 3">BEG34</strain>
    </source>
</reference>
<accession>A0A8H4EHP0</accession>
<dbReference type="Proteomes" id="UP000439903">
    <property type="component" value="Unassembled WGS sequence"/>
</dbReference>